<proteinExistence type="inferred from homology"/>
<dbReference type="InterPro" id="IPR003744">
    <property type="entry name" value="YhhQ"/>
</dbReference>
<dbReference type="GO" id="GO:0022857">
    <property type="term" value="F:transmembrane transporter activity"/>
    <property type="evidence" value="ECO:0007669"/>
    <property type="project" value="UniProtKB-UniRule"/>
</dbReference>
<comment type="similarity">
    <text evidence="1">Belongs to the vitamin uptake transporter (VUT/ECF) (TC 2.A.88) family. Q precursor transporter subfamily.</text>
</comment>
<keyword evidence="1" id="KW-0812">Transmembrane</keyword>
<dbReference type="PANTHER" id="PTHR34300">
    <property type="entry name" value="QUEUOSINE PRECURSOR TRANSPORTER-RELATED"/>
    <property type="match status" value="1"/>
</dbReference>
<feature type="transmembrane region" description="Helical" evidence="1">
    <location>
        <begin position="6"/>
        <end position="24"/>
    </location>
</feature>
<evidence type="ECO:0000313" key="2">
    <source>
        <dbReference type="EMBL" id="HIV62653.1"/>
    </source>
</evidence>
<comment type="caution">
    <text evidence="2">The sequence shown here is derived from an EMBL/GenBank/DDBJ whole genome shotgun (WGS) entry which is preliminary data.</text>
</comment>
<name>A0A9D1TIA4_9FIRM</name>
<protein>
    <recommendedName>
        <fullName evidence="1">Probable queuosine precursor transporter</fullName>
        <shortName evidence="1">Q precursor transporter</shortName>
    </recommendedName>
</protein>
<sequence length="234" mass="26517">MTNEVLLIVSLVVLYASVLLWYKLFGKTGMYCYTVFATIAANIEVLLLVDAFGMEMTLGNILFATTFLVTDILSETEGKQAAQKAVWVGIGTSLLFIVVSQSWLQYTVSANDFAFSSFQTIFSNTPRMMFASLAVYAIAQAFDVWMYHFWWQLTDKKFGDHHRFLWLRNNGSTLISQLLNTLLFTGFAFWGTYDIPTLVSIALSSYVIFIVTSLADTPIVYLARAMKERNMIKE</sequence>
<feature type="transmembrane region" description="Helical" evidence="1">
    <location>
        <begin position="199"/>
        <end position="223"/>
    </location>
</feature>
<keyword evidence="1" id="KW-0813">Transport</keyword>
<evidence type="ECO:0000313" key="3">
    <source>
        <dbReference type="Proteomes" id="UP000886808"/>
    </source>
</evidence>
<keyword evidence="1" id="KW-1003">Cell membrane</keyword>
<dbReference type="PANTHER" id="PTHR34300:SF2">
    <property type="entry name" value="QUEUOSINE PRECURSOR TRANSPORTER-RELATED"/>
    <property type="match status" value="1"/>
</dbReference>
<comment type="subcellular location">
    <subcellularLocation>
        <location evidence="1">Cell membrane</location>
        <topology evidence="1">Multi-pass membrane protein</topology>
    </subcellularLocation>
</comment>
<accession>A0A9D1TIA4</accession>
<reference evidence="2" key="1">
    <citation type="journal article" date="2021" name="PeerJ">
        <title>Extensive microbial diversity within the chicken gut microbiome revealed by metagenomics and culture.</title>
        <authorList>
            <person name="Gilroy R."/>
            <person name="Ravi A."/>
            <person name="Getino M."/>
            <person name="Pursley I."/>
            <person name="Horton D.L."/>
            <person name="Alikhan N.F."/>
            <person name="Baker D."/>
            <person name="Gharbi K."/>
            <person name="Hall N."/>
            <person name="Watson M."/>
            <person name="Adriaenssens E.M."/>
            <person name="Foster-Nyarko E."/>
            <person name="Jarju S."/>
            <person name="Secka A."/>
            <person name="Antonio M."/>
            <person name="Oren A."/>
            <person name="Chaudhuri R.R."/>
            <person name="La Ragione R."/>
            <person name="Hildebrand F."/>
            <person name="Pallen M.J."/>
        </authorList>
    </citation>
    <scope>NUCLEOTIDE SEQUENCE</scope>
    <source>
        <strain evidence="2">CHK193-4272</strain>
    </source>
</reference>
<evidence type="ECO:0000256" key="1">
    <source>
        <dbReference type="HAMAP-Rule" id="MF_02088"/>
    </source>
</evidence>
<dbReference type="GO" id="GO:0005886">
    <property type="term" value="C:plasma membrane"/>
    <property type="evidence" value="ECO:0007669"/>
    <property type="project" value="UniProtKB-SubCell"/>
</dbReference>
<gene>
    <name evidence="2" type="ORF">H9746_07420</name>
</gene>
<feature type="transmembrane region" description="Helical" evidence="1">
    <location>
        <begin position="128"/>
        <end position="150"/>
    </location>
</feature>
<comment type="function">
    <text evidence="1">Involved in the import of queuosine (Q) precursors, required for Q precursor salvage.</text>
</comment>
<dbReference type="NCBIfam" id="TIGR00697">
    <property type="entry name" value="queuosine precursor transporter"/>
    <property type="match status" value="1"/>
</dbReference>
<dbReference type="AlphaFoldDB" id="A0A9D1TIA4"/>
<keyword evidence="1" id="KW-1133">Transmembrane helix</keyword>
<feature type="transmembrane region" description="Helical" evidence="1">
    <location>
        <begin position="31"/>
        <end position="49"/>
    </location>
</feature>
<reference evidence="2" key="2">
    <citation type="submission" date="2021-04" db="EMBL/GenBank/DDBJ databases">
        <authorList>
            <person name="Gilroy R."/>
        </authorList>
    </citation>
    <scope>NUCLEOTIDE SEQUENCE</scope>
    <source>
        <strain evidence="2">CHK193-4272</strain>
    </source>
</reference>
<dbReference type="Proteomes" id="UP000886808">
    <property type="component" value="Unassembled WGS sequence"/>
</dbReference>
<feature type="transmembrane region" description="Helical" evidence="1">
    <location>
        <begin position="55"/>
        <end position="73"/>
    </location>
</feature>
<feature type="transmembrane region" description="Helical" evidence="1">
    <location>
        <begin position="171"/>
        <end position="193"/>
    </location>
</feature>
<feature type="transmembrane region" description="Helical" evidence="1">
    <location>
        <begin position="85"/>
        <end position="108"/>
    </location>
</feature>
<dbReference type="EMBL" id="DXIE01000043">
    <property type="protein sequence ID" value="HIV62653.1"/>
    <property type="molecule type" value="Genomic_DNA"/>
</dbReference>
<keyword evidence="1" id="KW-0472">Membrane</keyword>
<dbReference type="Pfam" id="PF02592">
    <property type="entry name" value="Vut_1"/>
    <property type="match status" value="1"/>
</dbReference>
<organism evidence="2 3">
    <name type="scientific">Candidatus Butyricicoccus avistercoris</name>
    <dbReference type="NCBI Taxonomy" id="2838518"/>
    <lineage>
        <taxon>Bacteria</taxon>
        <taxon>Bacillati</taxon>
        <taxon>Bacillota</taxon>
        <taxon>Clostridia</taxon>
        <taxon>Eubacteriales</taxon>
        <taxon>Butyricicoccaceae</taxon>
        <taxon>Butyricicoccus</taxon>
    </lineage>
</organism>
<dbReference type="HAMAP" id="MF_02088">
    <property type="entry name" value="Q_prec_transport"/>
    <property type="match status" value="1"/>
</dbReference>